<dbReference type="PRINTS" id="PR00237">
    <property type="entry name" value="GPCRRHODOPSN"/>
</dbReference>
<keyword evidence="6 15" id="KW-0812">Transmembrane</keyword>
<feature type="transmembrane region" description="Helical" evidence="16">
    <location>
        <begin position="209"/>
        <end position="231"/>
    </location>
</feature>
<evidence type="ECO:0000256" key="15">
    <source>
        <dbReference type="RuleBase" id="RU000688"/>
    </source>
</evidence>
<evidence type="ECO:0000259" key="17">
    <source>
        <dbReference type="PROSITE" id="PS50262"/>
    </source>
</evidence>
<dbReference type="Proteomes" id="UP000261540">
    <property type="component" value="Unplaced"/>
</dbReference>
<evidence type="ECO:0000313" key="19">
    <source>
        <dbReference type="Proteomes" id="UP000261540"/>
    </source>
</evidence>
<keyword evidence="4" id="KW-1003">Cell membrane</keyword>
<accession>A0A3B3TEM4</accession>
<keyword evidence="8 15" id="KW-0297">G-protein coupled receptor</keyword>
<keyword evidence="13" id="KW-0306">Gastrulation</keyword>
<feature type="domain" description="G-protein coupled receptors family 1 profile" evidence="17">
    <location>
        <begin position="54"/>
        <end position="315"/>
    </location>
</feature>
<evidence type="ECO:0000256" key="11">
    <source>
        <dbReference type="ARBA" id="ARBA00023170"/>
    </source>
</evidence>
<feature type="transmembrane region" description="Helical" evidence="16">
    <location>
        <begin position="40"/>
        <end position="62"/>
    </location>
</feature>
<evidence type="ECO:0000256" key="6">
    <source>
        <dbReference type="ARBA" id="ARBA00022692"/>
    </source>
</evidence>
<dbReference type="GO" id="GO:0007204">
    <property type="term" value="P:positive regulation of cytosolic calcium ion concentration"/>
    <property type="evidence" value="ECO:0007669"/>
    <property type="project" value="TreeGrafter"/>
</dbReference>
<protein>
    <recommendedName>
        <fullName evidence="17">G-protein coupled receptors family 1 profile domain-containing protein</fullName>
    </recommendedName>
</protein>
<dbReference type="PANTHER" id="PTHR10489:SF953">
    <property type="entry name" value="APELIN RECEPTOR"/>
    <property type="match status" value="1"/>
</dbReference>
<keyword evidence="12" id="KW-0325">Glycoprotein</keyword>
<dbReference type="Gene3D" id="1.20.1070.10">
    <property type="entry name" value="Rhodopsin 7-helix transmembrane proteins"/>
    <property type="match status" value="1"/>
</dbReference>
<dbReference type="GO" id="GO:0019957">
    <property type="term" value="F:C-C chemokine binding"/>
    <property type="evidence" value="ECO:0007669"/>
    <property type="project" value="TreeGrafter"/>
</dbReference>
<dbReference type="InterPro" id="IPR000248">
    <property type="entry name" value="ATII_rcpt"/>
</dbReference>
<dbReference type="Pfam" id="PF00001">
    <property type="entry name" value="7tm_1"/>
    <property type="match status" value="1"/>
</dbReference>
<evidence type="ECO:0000256" key="3">
    <source>
        <dbReference type="ARBA" id="ARBA00022473"/>
    </source>
</evidence>
<evidence type="ECO:0000256" key="4">
    <source>
        <dbReference type="ARBA" id="ARBA00022475"/>
    </source>
</evidence>
<dbReference type="InterPro" id="IPR017452">
    <property type="entry name" value="GPCR_Rhodpsn_7TM"/>
</dbReference>
<dbReference type="GO" id="GO:0001525">
    <property type="term" value="P:angiogenesis"/>
    <property type="evidence" value="ECO:0007669"/>
    <property type="project" value="UniProtKB-KW"/>
</dbReference>
<keyword evidence="7 16" id="KW-1133">Transmembrane helix</keyword>
<keyword evidence="14 15" id="KW-0807">Transducer</keyword>
<evidence type="ECO:0000256" key="5">
    <source>
        <dbReference type="ARBA" id="ARBA00022657"/>
    </source>
</evidence>
<evidence type="ECO:0000256" key="12">
    <source>
        <dbReference type="ARBA" id="ARBA00023180"/>
    </source>
</evidence>
<dbReference type="GeneTree" id="ENSGT01130000278303"/>
<feature type="transmembrane region" description="Helical" evidence="16">
    <location>
        <begin position="252"/>
        <end position="272"/>
    </location>
</feature>
<dbReference type="GO" id="GO:0030593">
    <property type="term" value="P:neutrophil chemotaxis"/>
    <property type="evidence" value="ECO:0007669"/>
    <property type="project" value="TreeGrafter"/>
</dbReference>
<keyword evidence="10" id="KW-1015">Disulfide bond</keyword>
<dbReference type="PRINTS" id="PR00241">
    <property type="entry name" value="ANGIOTENSINR"/>
</dbReference>
<dbReference type="GO" id="GO:0006955">
    <property type="term" value="P:immune response"/>
    <property type="evidence" value="ECO:0007669"/>
    <property type="project" value="TreeGrafter"/>
</dbReference>
<organism evidence="18 19">
    <name type="scientific">Paramormyrops kingsleyae</name>
    <dbReference type="NCBI Taxonomy" id="1676925"/>
    <lineage>
        <taxon>Eukaryota</taxon>
        <taxon>Metazoa</taxon>
        <taxon>Chordata</taxon>
        <taxon>Craniata</taxon>
        <taxon>Vertebrata</taxon>
        <taxon>Euteleostomi</taxon>
        <taxon>Actinopterygii</taxon>
        <taxon>Neopterygii</taxon>
        <taxon>Teleostei</taxon>
        <taxon>Osteoglossocephala</taxon>
        <taxon>Osteoglossomorpha</taxon>
        <taxon>Osteoglossiformes</taxon>
        <taxon>Mormyridae</taxon>
        <taxon>Paramormyrops</taxon>
    </lineage>
</organism>
<dbReference type="GO" id="GO:0007369">
    <property type="term" value="P:gastrulation"/>
    <property type="evidence" value="ECO:0007669"/>
    <property type="project" value="UniProtKB-KW"/>
</dbReference>
<evidence type="ECO:0000256" key="8">
    <source>
        <dbReference type="ARBA" id="ARBA00023040"/>
    </source>
</evidence>
<dbReference type="Ensembl" id="ENSPKIT00000021772.1">
    <property type="protein sequence ID" value="ENSPKIP00000040751.1"/>
    <property type="gene ID" value="ENSPKIG00000017598.1"/>
</dbReference>
<dbReference type="GO" id="GO:0016493">
    <property type="term" value="F:C-C chemokine receptor activity"/>
    <property type="evidence" value="ECO:0007669"/>
    <property type="project" value="TreeGrafter"/>
</dbReference>
<evidence type="ECO:0000256" key="9">
    <source>
        <dbReference type="ARBA" id="ARBA00023136"/>
    </source>
</evidence>
<evidence type="ECO:0000256" key="1">
    <source>
        <dbReference type="ARBA" id="ARBA00004141"/>
    </source>
</evidence>
<feature type="transmembrane region" description="Helical" evidence="16">
    <location>
        <begin position="153"/>
        <end position="174"/>
    </location>
</feature>
<evidence type="ECO:0000256" key="10">
    <source>
        <dbReference type="ARBA" id="ARBA00023157"/>
    </source>
</evidence>
<proteinExistence type="inferred from homology"/>
<dbReference type="GO" id="GO:0009897">
    <property type="term" value="C:external side of plasma membrane"/>
    <property type="evidence" value="ECO:0007669"/>
    <property type="project" value="TreeGrafter"/>
</dbReference>
<keyword evidence="19" id="KW-1185">Reference proteome</keyword>
<keyword evidence="5" id="KW-0037">Angiogenesis</keyword>
<evidence type="ECO:0000256" key="16">
    <source>
        <dbReference type="SAM" id="Phobius"/>
    </source>
</evidence>
<comment type="subcellular location">
    <subcellularLocation>
        <location evidence="2">Cell membrane</location>
    </subcellularLocation>
    <subcellularLocation>
        <location evidence="1">Membrane</location>
        <topology evidence="1">Multi-pass membrane protein</topology>
    </subcellularLocation>
</comment>
<reference evidence="18" key="2">
    <citation type="submission" date="2025-09" db="UniProtKB">
        <authorList>
            <consortium name="Ensembl"/>
        </authorList>
    </citation>
    <scope>IDENTIFICATION</scope>
</reference>
<dbReference type="InterPro" id="IPR050119">
    <property type="entry name" value="CCR1-9-like"/>
</dbReference>
<dbReference type="PROSITE" id="PS00237">
    <property type="entry name" value="G_PROTEIN_RECEP_F1_1"/>
    <property type="match status" value="1"/>
</dbReference>
<evidence type="ECO:0000313" key="18">
    <source>
        <dbReference type="Ensembl" id="ENSPKIP00000040751.1"/>
    </source>
</evidence>
<evidence type="ECO:0000256" key="14">
    <source>
        <dbReference type="ARBA" id="ARBA00023224"/>
    </source>
</evidence>
<dbReference type="PROSITE" id="PS50262">
    <property type="entry name" value="G_PROTEIN_RECEP_F1_2"/>
    <property type="match status" value="1"/>
</dbReference>
<sequence>MVTLNFSAETDVLDLKGYLAEKTMENKTSPTTHSYSGPPLAAIFLVIFILGLFGNGLVIIISKFKSKQGGANSYIRHLASADLLFVLTLPLWATEAFLHYHWPFGWFLCKVSSSIVQLSMYASIFLLTYMSFDRYLAIVWRVPSSQRYSQKTMLVSLWSIWLLSFLLTTPTALFRTTQTTHENKTSCNMNFSLVVSAPEQANAWAAGLYLMRIVMGFLLPFMGITICYCFIGRALNHHFSAVHQEEQRRRRLLKIISILVVVFSLCWAPFHVINTFYVLMLQQHLPDRISSFIFPAFYLTTCLAYVNSCLNPFLYAFFDLRFRTKCLKLLRLKKYTEGSASSQSMQTPSSEH</sequence>
<keyword evidence="3" id="KW-0217">Developmental protein</keyword>
<feature type="transmembrane region" description="Helical" evidence="16">
    <location>
        <begin position="114"/>
        <end position="132"/>
    </location>
</feature>
<dbReference type="SUPFAM" id="SSF81321">
    <property type="entry name" value="Family A G protein-coupled receptor-like"/>
    <property type="match status" value="1"/>
</dbReference>
<evidence type="ECO:0000256" key="7">
    <source>
        <dbReference type="ARBA" id="ARBA00022989"/>
    </source>
</evidence>
<name>A0A3B3TEM4_9TELE</name>
<feature type="transmembrane region" description="Helical" evidence="16">
    <location>
        <begin position="83"/>
        <end position="102"/>
    </location>
</feature>
<keyword evidence="9 16" id="KW-0472">Membrane</keyword>
<reference evidence="18" key="1">
    <citation type="submission" date="2025-08" db="UniProtKB">
        <authorList>
            <consortium name="Ensembl"/>
        </authorList>
    </citation>
    <scope>IDENTIFICATION</scope>
</reference>
<dbReference type="STRING" id="1676925.ENSPKIP00000040751"/>
<feature type="transmembrane region" description="Helical" evidence="16">
    <location>
        <begin position="292"/>
        <end position="318"/>
    </location>
</feature>
<evidence type="ECO:0000256" key="2">
    <source>
        <dbReference type="ARBA" id="ARBA00004236"/>
    </source>
</evidence>
<comment type="similarity">
    <text evidence="15">Belongs to the G-protein coupled receptor 1 family.</text>
</comment>
<dbReference type="GO" id="GO:0019722">
    <property type="term" value="P:calcium-mediated signaling"/>
    <property type="evidence" value="ECO:0007669"/>
    <property type="project" value="TreeGrafter"/>
</dbReference>
<evidence type="ECO:0000256" key="13">
    <source>
        <dbReference type="ARBA" id="ARBA00023218"/>
    </source>
</evidence>
<dbReference type="PANTHER" id="PTHR10489">
    <property type="entry name" value="CELL ADHESION MOLECULE"/>
    <property type="match status" value="1"/>
</dbReference>
<keyword evidence="11 15" id="KW-0675">Receptor</keyword>
<dbReference type="AlphaFoldDB" id="A0A3B3TEM4"/>
<dbReference type="InterPro" id="IPR000276">
    <property type="entry name" value="GPCR_Rhodpsn"/>
</dbReference>